<evidence type="ECO:0000256" key="3">
    <source>
        <dbReference type="ARBA" id="ARBA00022989"/>
    </source>
</evidence>
<comment type="subcellular location">
    <subcellularLocation>
        <location evidence="1">Membrane</location>
        <topology evidence="1">Multi-pass membrane protein</topology>
    </subcellularLocation>
</comment>
<reference evidence="8" key="1">
    <citation type="submission" date="2021-01" db="EMBL/GenBank/DDBJ databases">
        <authorList>
            <person name="Corre E."/>
            <person name="Pelletier E."/>
            <person name="Niang G."/>
            <person name="Scheremetjew M."/>
            <person name="Finn R."/>
            <person name="Kale V."/>
            <person name="Holt S."/>
            <person name="Cochrane G."/>
            <person name="Meng A."/>
            <person name="Brown T."/>
            <person name="Cohen L."/>
        </authorList>
    </citation>
    <scope>NUCLEOTIDE SEQUENCE</scope>
    <source>
        <strain evidence="8">CCMP 2712</strain>
    </source>
</reference>
<accession>A0A7S4P7S3</accession>
<keyword evidence="3 6" id="KW-1133">Transmembrane helix</keyword>
<feature type="transmembrane region" description="Helical" evidence="6">
    <location>
        <begin position="14"/>
        <end position="31"/>
    </location>
</feature>
<protein>
    <recommendedName>
        <fullName evidence="7">TLC domain-containing protein</fullName>
    </recommendedName>
</protein>
<dbReference type="GO" id="GO:0055088">
    <property type="term" value="P:lipid homeostasis"/>
    <property type="evidence" value="ECO:0007669"/>
    <property type="project" value="TreeGrafter"/>
</dbReference>
<dbReference type="AlphaFoldDB" id="A0A7S4P7S3"/>
<dbReference type="GO" id="GO:0005783">
    <property type="term" value="C:endoplasmic reticulum"/>
    <property type="evidence" value="ECO:0007669"/>
    <property type="project" value="TreeGrafter"/>
</dbReference>
<keyword evidence="4 5" id="KW-0472">Membrane</keyword>
<dbReference type="PANTHER" id="PTHR13439">
    <property type="entry name" value="CT120 PROTEIN"/>
    <property type="match status" value="1"/>
</dbReference>
<evidence type="ECO:0000256" key="6">
    <source>
        <dbReference type="SAM" id="Phobius"/>
    </source>
</evidence>
<evidence type="ECO:0000256" key="5">
    <source>
        <dbReference type="PROSITE-ProRule" id="PRU00205"/>
    </source>
</evidence>
<dbReference type="InterPro" id="IPR050846">
    <property type="entry name" value="TLCD"/>
</dbReference>
<sequence>MEGALSMLQDYSEFATFYGSFLLNQLLYWVLPERGEDAPRLKSCYLSHIHCAVTITSCLIYWATNEVDVFSPKFMVEGPDGLLASWMRCTVAFSVGYFVNDFVLIMMHPSVGGADMIAHHIIIGGFFILGLLDRCCTPYHFLFIIEELSTPFLNLRWQFRHQKNGAVYQISQILFAILFFVSRILVGTGLVWASGLWMLPEYILSQPSRLRQVHLTAQLAACTLSRGLNLFWFWKIVKIVIRTAASKNAESSKAK</sequence>
<dbReference type="SMART" id="SM00724">
    <property type="entry name" value="TLC"/>
    <property type="match status" value="1"/>
</dbReference>
<proteinExistence type="predicted"/>
<keyword evidence="2 5" id="KW-0812">Transmembrane</keyword>
<dbReference type="PANTHER" id="PTHR13439:SF0">
    <property type="entry name" value="TOPOISOMERASE I DAMAGE AFFECTED PROTEIN 4"/>
    <property type="match status" value="1"/>
</dbReference>
<feature type="transmembrane region" description="Helical" evidence="6">
    <location>
        <begin position="167"/>
        <end position="193"/>
    </location>
</feature>
<dbReference type="EMBL" id="HBKN01038754">
    <property type="protein sequence ID" value="CAE2326209.1"/>
    <property type="molecule type" value="Transcribed_RNA"/>
</dbReference>
<feature type="transmembrane region" description="Helical" evidence="6">
    <location>
        <begin position="116"/>
        <end position="132"/>
    </location>
</feature>
<gene>
    <name evidence="8" type="ORF">GTHE00462_LOCUS30352</name>
</gene>
<evidence type="ECO:0000313" key="8">
    <source>
        <dbReference type="EMBL" id="CAE2326209.1"/>
    </source>
</evidence>
<dbReference type="Pfam" id="PF03798">
    <property type="entry name" value="TRAM_LAG1_CLN8"/>
    <property type="match status" value="1"/>
</dbReference>
<dbReference type="PROSITE" id="PS50922">
    <property type="entry name" value="TLC"/>
    <property type="match status" value="1"/>
</dbReference>
<dbReference type="GO" id="GO:0016020">
    <property type="term" value="C:membrane"/>
    <property type="evidence" value="ECO:0007669"/>
    <property type="project" value="UniProtKB-SubCell"/>
</dbReference>
<name>A0A7S4P7S3_GUITH</name>
<evidence type="ECO:0000256" key="4">
    <source>
        <dbReference type="ARBA" id="ARBA00023136"/>
    </source>
</evidence>
<feature type="domain" description="TLC" evidence="7">
    <location>
        <begin position="36"/>
        <end position="245"/>
    </location>
</feature>
<feature type="transmembrane region" description="Helical" evidence="6">
    <location>
        <begin position="43"/>
        <end position="63"/>
    </location>
</feature>
<feature type="transmembrane region" description="Helical" evidence="6">
    <location>
        <begin position="213"/>
        <end position="234"/>
    </location>
</feature>
<evidence type="ECO:0000256" key="2">
    <source>
        <dbReference type="ARBA" id="ARBA00022692"/>
    </source>
</evidence>
<organism evidence="8">
    <name type="scientific">Guillardia theta</name>
    <name type="common">Cryptophyte</name>
    <name type="synonym">Cryptomonas phi</name>
    <dbReference type="NCBI Taxonomy" id="55529"/>
    <lineage>
        <taxon>Eukaryota</taxon>
        <taxon>Cryptophyceae</taxon>
        <taxon>Pyrenomonadales</taxon>
        <taxon>Geminigeraceae</taxon>
        <taxon>Guillardia</taxon>
    </lineage>
</organism>
<evidence type="ECO:0000256" key="1">
    <source>
        <dbReference type="ARBA" id="ARBA00004141"/>
    </source>
</evidence>
<dbReference type="InterPro" id="IPR006634">
    <property type="entry name" value="TLC-dom"/>
</dbReference>
<evidence type="ECO:0000259" key="7">
    <source>
        <dbReference type="PROSITE" id="PS50922"/>
    </source>
</evidence>